<feature type="region of interest" description="Disordered" evidence="1">
    <location>
        <begin position="1"/>
        <end position="34"/>
    </location>
</feature>
<evidence type="ECO:0000256" key="2">
    <source>
        <dbReference type="SAM" id="Phobius"/>
    </source>
</evidence>
<sequence>LPQPYRCSPSSHAQVRRGRKQGLGATPARRQSDAQPSLLKMVKKMNKRKRMVRGATVFVTLAAIAVIVRAIIRKRRACITYGPMHERDRIRYDYLDQKIWQGDVLCKNMLRFERAAFFRLCGILRDRKLLEDSPHLSVEQQLAMFLHTIGHNLRNRVFAYNWHNQHLF</sequence>
<protein>
    <recommendedName>
        <fullName evidence="3">DUF8040 domain-containing protein</fullName>
    </recommendedName>
</protein>
<dbReference type="EnsemblPlants" id="AET5Gv20739000.6">
    <property type="protein sequence ID" value="AET5Gv20739000.6"/>
    <property type="gene ID" value="AET5Gv20739000"/>
</dbReference>
<feature type="domain" description="DUF8040" evidence="3">
    <location>
        <begin position="103"/>
        <end position="162"/>
    </location>
</feature>
<evidence type="ECO:0000313" key="5">
    <source>
        <dbReference type="Proteomes" id="UP000015105"/>
    </source>
</evidence>
<evidence type="ECO:0000313" key="4">
    <source>
        <dbReference type="EnsemblPlants" id="AET5Gv20739000.6"/>
    </source>
</evidence>
<reference evidence="5" key="2">
    <citation type="journal article" date="2017" name="Nat. Plants">
        <title>The Aegilops tauschii genome reveals multiple impacts of transposons.</title>
        <authorList>
            <person name="Zhao G."/>
            <person name="Zou C."/>
            <person name="Li K."/>
            <person name="Wang K."/>
            <person name="Li T."/>
            <person name="Gao L."/>
            <person name="Zhang X."/>
            <person name="Wang H."/>
            <person name="Yang Z."/>
            <person name="Liu X."/>
            <person name="Jiang W."/>
            <person name="Mao L."/>
            <person name="Kong X."/>
            <person name="Jiao Y."/>
            <person name="Jia J."/>
        </authorList>
    </citation>
    <scope>NUCLEOTIDE SEQUENCE [LARGE SCALE GENOMIC DNA]</scope>
    <source>
        <strain evidence="5">cv. AL8/78</strain>
    </source>
</reference>
<dbReference type="Pfam" id="PF26138">
    <property type="entry name" value="DUF8040"/>
    <property type="match status" value="1"/>
</dbReference>
<organism evidence="4 5">
    <name type="scientific">Aegilops tauschii subsp. strangulata</name>
    <name type="common">Goatgrass</name>
    <dbReference type="NCBI Taxonomy" id="200361"/>
    <lineage>
        <taxon>Eukaryota</taxon>
        <taxon>Viridiplantae</taxon>
        <taxon>Streptophyta</taxon>
        <taxon>Embryophyta</taxon>
        <taxon>Tracheophyta</taxon>
        <taxon>Spermatophyta</taxon>
        <taxon>Magnoliopsida</taxon>
        <taxon>Liliopsida</taxon>
        <taxon>Poales</taxon>
        <taxon>Poaceae</taxon>
        <taxon>BOP clade</taxon>
        <taxon>Pooideae</taxon>
        <taxon>Triticodae</taxon>
        <taxon>Triticeae</taxon>
        <taxon>Triticinae</taxon>
        <taxon>Aegilops</taxon>
    </lineage>
</organism>
<dbReference type="Proteomes" id="UP000015105">
    <property type="component" value="Chromosome 5D"/>
</dbReference>
<evidence type="ECO:0000259" key="3">
    <source>
        <dbReference type="Pfam" id="PF26138"/>
    </source>
</evidence>
<accession>A0A453LF01</accession>
<dbReference type="Gramene" id="AET5Gv20739000.6">
    <property type="protein sequence ID" value="AET5Gv20739000.6"/>
    <property type="gene ID" value="AET5Gv20739000"/>
</dbReference>
<proteinExistence type="predicted"/>
<dbReference type="AlphaFoldDB" id="A0A453LF01"/>
<reference evidence="4" key="3">
    <citation type="journal article" date="2017" name="Nature">
        <title>Genome sequence of the progenitor of the wheat D genome Aegilops tauschii.</title>
        <authorList>
            <person name="Luo M.C."/>
            <person name="Gu Y.Q."/>
            <person name="Puiu D."/>
            <person name="Wang H."/>
            <person name="Twardziok S.O."/>
            <person name="Deal K.R."/>
            <person name="Huo N."/>
            <person name="Zhu T."/>
            <person name="Wang L."/>
            <person name="Wang Y."/>
            <person name="McGuire P.E."/>
            <person name="Liu S."/>
            <person name="Long H."/>
            <person name="Ramasamy R.K."/>
            <person name="Rodriguez J.C."/>
            <person name="Van S.L."/>
            <person name="Yuan L."/>
            <person name="Wang Z."/>
            <person name="Xia Z."/>
            <person name="Xiao L."/>
            <person name="Anderson O.D."/>
            <person name="Ouyang S."/>
            <person name="Liang Y."/>
            <person name="Zimin A.V."/>
            <person name="Pertea G."/>
            <person name="Qi P."/>
            <person name="Bennetzen J.L."/>
            <person name="Dai X."/>
            <person name="Dawson M.W."/>
            <person name="Muller H.G."/>
            <person name="Kugler K."/>
            <person name="Rivarola-Duarte L."/>
            <person name="Spannagl M."/>
            <person name="Mayer K.F.X."/>
            <person name="Lu F.H."/>
            <person name="Bevan M.W."/>
            <person name="Leroy P."/>
            <person name="Li P."/>
            <person name="You F.M."/>
            <person name="Sun Q."/>
            <person name="Liu Z."/>
            <person name="Lyons E."/>
            <person name="Wicker T."/>
            <person name="Salzberg S.L."/>
            <person name="Devos K.M."/>
            <person name="Dvorak J."/>
        </authorList>
    </citation>
    <scope>NUCLEOTIDE SEQUENCE [LARGE SCALE GENOMIC DNA]</scope>
    <source>
        <strain evidence="4">cv. AL8/78</strain>
    </source>
</reference>
<name>A0A453LF01_AEGTS</name>
<evidence type="ECO:0000256" key="1">
    <source>
        <dbReference type="SAM" id="MobiDB-lite"/>
    </source>
</evidence>
<feature type="transmembrane region" description="Helical" evidence="2">
    <location>
        <begin position="51"/>
        <end position="72"/>
    </location>
</feature>
<keyword evidence="2" id="KW-0472">Membrane</keyword>
<keyword evidence="2" id="KW-0812">Transmembrane</keyword>
<reference evidence="4" key="5">
    <citation type="journal article" date="2021" name="G3 (Bethesda)">
        <title>Aegilops tauschii genome assembly Aet v5.0 features greater sequence contiguity and improved annotation.</title>
        <authorList>
            <person name="Wang L."/>
            <person name="Zhu T."/>
            <person name="Rodriguez J.C."/>
            <person name="Deal K.R."/>
            <person name="Dubcovsky J."/>
            <person name="McGuire P.E."/>
            <person name="Lux T."/>
            <person name="Spannagl M."/>
            <person name="Mayer K.F.X."/>
            <person name="Baldrich P."/>
            <person name="Meyers B.C."/>
            <person name="Huo N."/>
            <person name="Gu Y.Q."/>
            <person name="Zhou H."/>
            <person name="Devos K.M."/>
            <person name="Bennetzen J.L."/>
            <person name="Unver T."/>
            <person name="Budak H."/>
            <person name="Gulick P.J."/>
            <person name="Galiba G."/>
            <person name="Kalapos B."/>
            <person name="Nelson D.R."/>
            <person name="Li P."/>
            <person name="You F.M."/>
            <person name="Luo M.C."/>
            <person name="Dvorak J."/>
        </authorList>
    </citation>
    <scope>NUCLEOTIDE SEQUENCE [LARGE SCALE GENOMIC DNA]</scope>
    <source>
        <strain evidence="4">cv. AL8/78</strain>
    </source>
</reference>
<keyword evidence="2" id="KW-1133">Transmembrane helix</keyword>
<reference evidence="4" key="4">
    <citation type="submission" date="2019-03" db="UniProtKB">
        <authorList>
            <consortium name="EnsemblPlants"/>
        </authorList>
    </citation>
    <scope>IDENTIFICATION</scope>
</reference>
<keyword evidence="5" id="KW-1185">Reference proteome</keyword>
<dbReference type="InterPro" id="IPR058353">
    <property type="entry name" value="DUF8040"/>
</dbReference>
<reference evidence="5" key="1">
    <citation type="journal article" date="2014" name="Science">
        <title>Ancient hybridizations among the ancestral genomes of bread wheat.</title>
        <authorList>
            <consortium name="International Wheat Genome Sequencing Consortium,"/>
            <person name="Marcussen T."/>
            <person name="Sandve S.R."/>
            <person name="Heier L."/>
            <person name="Spannagl M."/>
            <person name="Pfeifer M."/>
            <person name="Jakobsen K.S."/>
            <person name="Wulff B.B."/>
            <person name="Steuernagel B."/>
            <person name="Mayer K.F."/>
            <person name="Olsen O.A."/>
        </authorList>
    </citation>
    <scope>NUCLEOTIDE SEQUENCE [LARGE SCALE GENOMIC DNA]</scope>
    <source>
        <strain evidence="5">cv. AL8/78</strain>
    </source>
</reference>